<dbReference type="GO" id="GO:0006355">
    <property type="term" value="P:regulation of DNA-templated transcription"/>
    <property type="evidence" value="ECO:0007669"/>
    <property type="project" value="InterPro"/>
</dbReference>
<dbReference type="PROSITE" id="PS50043">
    <property type="entry name" value="HTH_LUXR_2"/>
    <property type="match status" value="1"/>
</dbReference>
<gene>
    <name evidence="2" type="ORF">FSO04_07395</name>
</gene>
<dbReference type="AlphaFoldDB" id="A0A6N6WJ81"/>
<evidence type="ECO:0000313" key="2">
    <source>
        <dbReference type="EMBL" id="KAE8760596.1"/>
    </source>
</evidence>
<protein>
    <recommendedName>
        <fullName evidence="1">HTH luxR-type domain-containing protein</fullName>
    </recommendedName>
</protein>
<dbReference type="InterPro" id="IPR000792">
    <property type="entry name" value="Tscrpt_reg_LuxR_C"/>
</dbReference>
<sequence length="88" mass="9699">MTTLSIAEAMGVKESTVETYAKRAFAKLGLSSRRGLLHGHEAITAAQSHRALRFTFGQATHDGLALLCRNRAGRDNRSRQRHLQLVAI</sequence>
<proteinExistence type="predicted"/>
<evidence type="ECO:0000313" key="3">
    <source>
        <dbReference type="Proteomes" id="UP000463700"/>
    </source>
</evidence>
<dbReference type="Pfam" id="PF00196">
    <property type="entry name" value="GerE"/>
    <property type="match status" value="1"/>
</dbReference>
<dbReference type="InterPro" id="IPR036388">
    <property type="entry name" value="WH-like_DNA-bd_sf"/>
</dbReference>
<dbReference type="Proteomes" id="UP000463700">
    <property type="component" value="Unassembled WGS sequence"/>
</dbReference>
<dbReference type="GO" id="GO:0003677">
    <property type="term" value="F:DNA binding"/>
    <property type="evidence" value="ECO:0007669"/>
    <property type="project" value="InterPro"/>
</dbReference>
<evidence type="ECO:0000259" key="1">
    <source>
        <dbReference type="PROSITE" id="PS50043"/>
    </source>
</evidence>
<name>A0A6N6WJ81_9BURK</name>
<accession>A0A6N6WJ81</accession>
<dbReference type="Gene3D" id="1.10.10.10">
    <property type="entry name" value="Winged helix-like DNA-binding domain superfamily/Winged helix DNA-binding domain"/>
    <property type="match status" value="1"/>
</dbReference>
<dbReference type="EMBL" id="VOSW01000010">
    <property type="protein sequence ID" value="KAE8760596.1"/>
    <property type="molecule type" value="Genomic_DNA"/>
</dbReference>
<reference evidence="2 3" key="1">
    <citation type="journal article" date="2020" name="Int. J. Syst. Evol. Microbiol.">
        <title>Paraburkholderia madseniana sp. nov., a phenolic acid-degrading bacterium isolated from acidic forest soil.</title>
        <authorList>
            <person name="Wilhelm R.C."/>
            <person name="Murphy S.J.L."/>
            <person name="Feriancek N.M."/>
            <person name="Karasz D.C."/>
            <person name="DeRito C.M."/>
            <person name="Newman J.D."/>
            <person name="Buckley D.H."/>
        </authorList>
    </citation>
    <scope>NUCLEOTIDE SEQUENCE [LARGE SCALE GENOMIC DNA]</scope>
    <source>
        <strain evidence="2 3">RP11</strain>
    </source>
</reference>
<feature type="domain" description="HTH luxR-type" evidence="1">
    <location>
        <begin position="1"/>
        <end position="44"/>
    </location>
</feature>
<organism evidence="2 3">
    <name type="scientific">Paraburkholderia madseniana</name>
    <dbReference type="NCBI Taxonomy" id="2599607"/>
    <lineage>
        <taxon>Bacteria</taxon>
        <taxon>Pseudomonadati</taxon>
        <taxon>Pseudomonadota</taxon>
        <taxon>Betaproteobacteria</taxon>
        <taxon>Burkholderiales</taxon>
        <taxon>Burkholderiaceae</taxon>
        <taxon>Paraburkholderia</taxon>
    </lineage>
</organism>
<dbReference type="SUPFAM" id="SSF46894">
    <property type="entry name" value="C-terminal effector domain of the bipartite response regulators"/>
    <property type="match status" value="1"/>
</dbReference>
<dbReference type="InterPro" id="IPR016032">
    <property type="entry name" value="Sig_transdc_resp-reg_C-effctor"/>
</dbReference>
<comment type="caution">
    <text evidence="2">The sequence shown here is derived from an EMBL/GenBank/DDBJ whole genome shotgun (WGS) entry which is preliminary data.</text>
</comment>